<evidence type="ECO:0000256" key="3">
    <source>
        <dbReference type="PROSITE-ProRule" id="PRU00023"/>
    </source>
</evidence>
<dbReference type="RefSeq" id="WP_075066739.1">
    <property type="nucleotide sequence ID" value="NZ_LKAJ02000001.1"/>
</dbReference>
<dbReference type="Proteomes" id="UP000051497">
    <property type="component" value="Unassembled WGS sequence"/>
</dbReference>
<dbReference type="PRINTS" id="PR01415">
    <property type="entry name" value="ANKYRIN"/>
</dbReference>
<proteinExistence type="predicted"/>
<protein>
    <submittedName>
        <fullName evidence="5">Ankyrin repeat domain-containing protein</fullName>
    </submittedName>
    <submittedName>
        <fullName evidence="4">Ankyrin repeat protein</fullName>
    </submittedName>
</protein>
<dbReference type="EMBL" id="LKAJ01000008">
    <property type="protein sequence ID" value="KRG20899.1"/>
    <property type="molecule type" value="Genomic_DNA"/>
</dbReference>
<reference evidence="4" key="1">
    <citation type="submission" date="2015-09" db="EMBL/GenBank/DDBJ databases">
        <title>Draft Genome Sequences of Two Novel Amoeba-resistant Intranuclear Bacteria, Candidatus Berkiella cookevillensis and Candidatus Berkiella aquae.</title>
        <authorList>
            <person name="Mehari Y.T."/>
            <person name="Arivett B.A."/>
            <person name="Farone A.L."/>
            <person name="Gunderson J.H."/>
            <person name="Farone M.B."/>
        </authorList>
    </citation>
    <scope>NUCLEOTIDE SEQUENCE [LARGE SCALE GENOMIC DNA]</scope>
    <source>
        <strain evidence="4">HT99</strain>
    </source>
</reference>
<dbReference type="EMBL" id="LKAJ02000001">
    <property type="protein sequence ID" value="MCS5711376.1"/>
    <property type="molecule type" value="Genomic_DNA"/>
</dbReference>
<dbReference type="InterPro" id="IPR036770">
    <property type="entry name" value="Ankyrin_rpt-contain_sf"/>
</dbReference>
<organism evidence="4">
    <name type="scientific">Candidatus Berkiella aquae</name>
    <dbReference type="NCBI Taxonomy" id="295108"/>
    <lineage>
        <taxon>Bacteria</taxon>
        <taxon>Pseudomonadati</taxon>
        <taxon>Pseudomonadota</taxon>
        <taxon>Gammaproteobacteria</taxon>
        <taxon>Candidatus Berkiellales</taxon>
        <taxon>Candidatus Berkiellaceae</taxon>
        <taxon>Candidatus Berkiella</taxon>
    </lineage>
</organism>
<dbReference type="Gene3D" id="1.25.40.20">
    <property type="entry name" value="Ankyrin repeat-containing domain"/>
    <property type="match status" value="1"/>
</dbReference>
<evidence type="ECO:0000313" key="5">
    <source>
        <dbReference type="EMBL" id="MCS5711376.1"/>
    </source>
</evidence>
<dbReference type="PANTHER" id="PTHR24198:SF165">
    <property type="entry name" value="ANKYRIN REPEAT-CONTAINING PROTEIN-RELATED"/>
    <property type="match status" value="1"/>
</dbReference>
<keyword evidence="2 3" id="KW-0040">ANK repeat</keyword>
<dbReference type="SUPFAM" id="SSF48403">
    <property type="entry name" value="Ankyrin repeat"/>
    <property type="match status" value="1"/>
</dbReference>
<keyword evidence="6" id="KW-1185">Reference proteome</keyword>
<dbReference type="PROSITE" id="PS50297">
    <property type="entry name" value="ANK_REP_REGION"/>
    <property type="match status" value="3"/>
</dbReference>
<name>A0A0Q9YXN5_9GAMM</name>
<reference evidence="5" key="2">
    <citation type="journal article" date="2016" name="Genome Announc.">
        <title>Draft Genome Sequences of Two Novel Amoeba-Resistant Intranuclear Bacteria, 'Candidatus Berkiella cookevillensis' and 'Candidatus Berkiella aquae'.</title>
        <authorList>
            <person name="Mehari Y.T."/>
            <person name="Arivett B.A."/>
            <person name="Farone A.L."/>
            <person name="Gunderson J.H."/>
            <person name="Farone M.B."/>
        </authorList>
    </citation>
    <scope>NUCLEOTIDE SEQUENCE</scope>
    <source>
        <strain evidence="5">HT99</strain>
    </source>
</reference>
<dbReference type="AlphaFoldDB" id="A0A0Q9YXN5"/>
<dbReference type="STRING" id="295108.HT99x_02116"/>
<gene>
    <name evidence="5" type="ORF">HT99x_008005</name>
    <name evidence="4" type="ORF">HT99x_02116</name>
</gene>
<evidence type="ECO:0000256" key="1">
    <source>
        <dbReference type="ARBA" id="ARBA00022737"/>
    </source>
</evidence>
<dbReference type="InterPro" id="IPR002110">
    <property type="entry name" value="Ankyrin_rpt"/>
</dbReference>
<feature type="repeat" description="ANK" evidence="3">
    <location>
        <begin position="80"/>
        <end position="112"/>
    </location>
</feature>
<feature type="repeat" description="ANK" evidence="3">
    <location>
        <begin position="113"/>
        <end position="145"/>
    </location>
</feature>
<dbReference type="SMART" id="SM00248">
    <property type="entry name" value="ANK"/>
    <property type="match status" value="4"/>
</dbReference>
<dbReference type="PROSITE" id="PS50088">
    <property type="entry name" value="ANK_REPEAT"/>
    <property type="match status" value="3"/>
</dbReference>
<evidence type="ECO:0000313" key="4">
    <source>
        <dbReference type="EMBL" id="KRG20899.1"/>
    </source>
</evidence>
<dbReference type="Pfam" id="PF12796">
    <property type="entry name" value="Ank_2"/>
    <property type="match status" value="2"/>
</dbReference>
<evidence type="ECO:0000256" key="2">
    <source>
        <dbReference type="ARBA" id="ARBA00023043"/>
    </source>
</evidence>
<reference evidence="5" key="3">
    <citation type="submission" date="2021-06" db="EMBL/GenBank/DDBJ databases">
        <title>Genomic Description and Analysis of Intracellular Bacteria, Candidatus Berkiella cookevillensis and Candidatus Berkiella aquae.</title>
        <authorList>
            <person name="Kidane D.T."/>
            <person name="Mehari Y.T."/>
            <person name="Rice F.C."/>
            <person name="Arivett B.A."/>
            <person name="Farone A.L."/>
            <person name="Berk S.G."/>
            <person name="Farone M.B."/>
        </authorList>
    </citation>
    <scope>NUCLEOTIDE SEQUENCE</scope>
    <source>
        <strain evidence="5">HT99</strain>
    </source>
</reference>
<comment type="caution">
    <text evidence="4">The sequence shown here is derived from an EMBL/GenBank/DDBJ whole genome shotgun (WGS) entry which is preliminary data.</text>
</comment>
<sequence>MISGTKRYEDNTRRFFEILLNRPSKQVTQALIHLIHQGIDADAVDSHGYTLLHKMVLYGNTEIVRLLLTKGANFHTQANDGEFPLHSAVLSGNPEIVKLLLERGADINKPNSSNATALHKAVILGETEIIQQLLDNGAKIDTQNNDNKTPLSLAVRHRRHTLQQILSIFINKIDKAGRFSFLQEAFYDLLNENWTSRTSPNKIIRSILRCDKDQMHPIIKLIEDQYLNILTLQSSCIERLLGILGSPPLTDDILEVTPTLIASDPLSHLNDTDEYSEPTVALSLRS</sequence>
<dbReference type="OrthoDB" id="5636137at2"/>
<keyword evidence="1" id="KW-0677">Repeat</keyword>
<accession>A0A0Q9YXN5</accession>
<evidence type="ECO:0000313" key="6">
    <source>
        <dbReference type="Proteomes" id="UP000051497"/>
    </source>
</evidence>
<dbReference type="PANTHER" id="PTHR24198">
    <property type="entry name" value="ANKYRIN REPEAT AND PROTEIN KINASE DOMAIN-CONTAINING PROTEIN"/>
    <property type="match status" value="1"/>
</dbReference>
<feature type="repeat" description="ANK" evidence="3">
    <location>
        <begin position="47"/>
        <end position="79"/>
    </location>
</feature>